<dbReference type="FunFam" id="3.40.50.720:FF:000009">
    <property type="entry name" value="Fatty oxidation complex, alpha subunit"/>
    <property type="match status" value="1"/>
</dbReference>
<dbReference type="GO" id="GO:0070403">
    <property type="term" value="F:NAD+ binding"/>
    <property type="evidence" value="ECO:0007669"/>
    <property type="project" value="InterPro"/>
</dbReference>
<protein>
    <submittedName>
        <fullName evidence="6">3-hydroxybutyryl-CoA dehydrogenase</fullName>
        <ecNumber evidence="6">1.1.1.157</ecNumber>
    </submittedName>
</protein>
<dbReference type="PANTHER" id="PTHR48075:SF5">
    <property type="entry name" value="3-HYDROXYBUTYRYL-COA DEHYDROGENASE"/>
    <property type="match status" value="1"/>
</dbReference>
<feature type="binding site" evidence="3">
    <location>
        <position position="95"/>
    </location>
    <ligand>
        <name>NAD(+)</name>
        <dbReference type="ChEBI" id="CHEBI:57540"/>
    </ligand>
</feature>
<dbReference type="Gene3D" id="1.10.1040.10">
    <property type="entry name" value="N-(1-d-carboxylethyl)-l-norvaline Dehydrogenase, domain 2"/>
    <property type="match status" value="1"/>
</dbReference>
<dbReference type="KEGG" id="acom:CEW83_02635"/>
<evidence type="ECO:0000256" key="1">
    <source>
        <dbReference type="ARBA" id="ARBA00023002"/>
    </source>
</evidence>
<dbReference type="RefSeq" id="WP_108951151.1">
    <property type="nucleotide sequence ID" value="NZ_CP022187.1"/>
</dbReference>
<dbReference type="InterPro" id="IPR013328">
    <property type="entry name" value="6PGD_dom2"/>
</dbReference>
<dbReference type="Pfam" id="PF00725">
    <property type="entry name" value="3HCDH"/>
    <property type="match status" value="1"/>
</dbReference>
<dbReference type="InterPro" id="IPR022694">
    <property type="entry name" value="3-OHacyl-CoA_DH"/>
</dbReference>
<dbReference type="Gene3D" id="3.40.50.720">
    <property type="entry name" value="NAD(P)-binding Rossmann-like Domain"/>
    <property type="match status" value="1"/>
</dbReference>
<feature type="binding site" evidence="3">
    <location>
        <position position="146"/>
    </location>
    <ligand>
        <name>NAD(+)</name>
        <dbReference type="ChEBI" id="CHEBI:57540"/>
    </ligand>
</feature>
<feature type="binding site" evidence="3">
    <location>
        <position position="35"/>
    </location>
    <ligand>
        <name>NAD(+)</name>
        <dbReference type="ChEBI" id="CHEBI:57540"/>
    </ligand>
</feature>
<name>A0A2U8GW04_9RHOO</name>
<feature type="domain" description="3-hydroxyacyl-CoA dehydrogenase NAD binding" evidence="5">
    <location>
        <begin position="7"/>
        <end position="186"/>
    </location>
</feature>
<evidence type="ECO:0000313" key="7">
    <source>
        <dbReference type="Proteomes" id="UP000244930"/>
    </source>
</evidence>
<feature type="binding site" evidence="3">
    <location>
        <position position="276"/>
    </location>
    <ligand>
        <name>NAD(+)</name>
        <dbReference type="ChEBI" id="CHEBI:57540"/>
    </ligand>
</feature>
<dbReference type="SUPFAM" id="SSF51735">
    <property type="entry name" value="NAD(P)-binding Rossmann-fold domains"/>
    <property type="match status" value="1"/>
</dbReference>
<proteinExistence type="predicted"/>
<sequence>MVDLNDKVVVVGAGLMGTGIAHAFASSGFETRLVDTSEEALAKAQKSIHGILDSGVKLGKITDADAAAAKARLTTCTILKQGAEGAKLLVETVSENLAIKKAVFAEAVPVLHEAAVIATNTSALSVTEIAASVVTPERVIGMHFFNPVHKMKLVELVLGIATDEATVAASRAWCDAIGKTSILVNESPGLTTSRMSAMLGNEAMWMLQEGTASAEDIDTALRMGFNHPMGPLELGDLTGWDTRLAVLRYLHSTLGEKFRPCPLIIKMVAAGRYGRKTGHGVYKYDDKGQRVLGSGLRASNL</sequence>
<dbReference type="AlphaFoldDB" id="A0A2U8GW04"/>
<dbReference type="PANTHER" id="PTHR48075">
    <property type="entry name" value="3-HYDROXYACYL-COA DEHYDROGENASE FAMILY PROTEIN"/>
    <property type="match status" value="1"/>
</dbReference>
<evidence type="ECO:0000313" key="6">
    <source>
        <dbReference type="EMBL" id="AWI77453.1"/>
    </source>
</evidence>
<evidence type="ECO:0000256" key="2">
    <source>
        <dbReference type="PIRSR" id="PIRSR000105-1"/>
    </source>
</evidence>
<keyword evidence="1 6" id="KW-0560">Oxidoreductase</keyword>
<evidence type="ECO:0000256" key="3">
    <source>
        <dbReference type="PIRSR" id="PIRSR000105-2"/>
    </source>
</evidence>
<dbReference type="Proteomes" id="UP000244930">
    <property type="component" value="Chromosome"/>
</dbReference>
<dbReference type="InterPro" id="IPR008927">
    <property type="entry name" value="6-PGluconate_DH-like_C_sf"/>
</dbReference>
<organism evidence="6 7">
    <name type="scientific">Parazoarcus communis</name>
    <dbReference type="NCBI Taxonomy" id="41977"/>
    <lineage>
        <taxon>Bacteria</taxon>
        <taxon>Pseudomonadati</taxon>
        <taxon>Pseudomonadota</taxon>
        <taxon>Betaproteobacteria</taxon>
        <taxon>Rhodocyclales</taxon>
        <taxon>Zoogloeaceae</taxon>
        <taxon>Parazoarcus</taxon>
    </lineage>
</organism>
<dbReference type="InterPro" id="IPR006108">
    <property type="entry name" value="3HC_DH_C"/>
</dbReference>
<feature type="site" description="Important for catalytic activity" evidence="2">
    <location>
        <position position="143"/>
    </location>
</feature>
<feature type="binding site" evidence="3">
    <location>
        <position position="122"/>
    </location>
    <ligand>
        <name>NAD(+)</name>
        <dbReference type="ChEBI" id="CHEBI:57540"/>
    </ligand>
</feature>
<dbReference type="InterPro" id="IPR006176">
    <property type="entry name" value="3-OHacyl-CoA_DH_NAD-bd"/>
</dbReference>
<feature type="binding site" evidence="3">
    <location>
        <position position="100"/>
    </location>
    <ligand>
        <name>NAD(+)</name>
        <dbReference type="ChEBI" id="CHEBI:57540"/>
    </ligand>
</feature>
<keyword evidence="7" id="KW-1185">Reference proteome</keyword>
<keyword evidence="3" id="KW-0520">NAD</keyword>
<accession>A0A2U8GW04</accession>
<feature type="domain" description="3-hydroxyacyl-CoA dehydrogenase C-terminal" evidence="4">
    <location>
        <begin position="191"/>
        <end position="284"/>
    </location>
</feature>
<dbReference type="GO" id="GO:0006631">
    <property type="term" value="P:fatty acid metabolic process"/>
    <property type="evidence" value="ECO:0007669"/>
    <property type="project" value="InterPro"/>
</dbReference>
<dbReference type="SUPFAM" id="SSF48179">
    <property type="entry name" value="6-phosphogluconate dehydrogenase C-terminal domain-like"/>
    <property type="match status" value="1"/>
</dbReference>
<dbReference type="InterPro" id="IPR036291">
    <property type="entry name" value="NAD(P)-bd_dom_sf"/>
</dbReference>
<evidence type="ECO:0000259" key="5">
    <source>
        <dbReference type="Pfam" id="PF02737"/>
    </source>
</evidence>
<dbReference type="GO" id="GO:0008691">
    <property type="term" value="F:3-hydroxybutyryl-CoA dehydrogenase activity"/>
    <property type="evidence" value="ECO:0007669"/>
    <property type="project" value="UniProtKB-EC"/>
</dbReference>
<dbReference type="Pfam" id="PF02737">
    <property type="entry name" value="3HCDH_N"/>
    <property type="match status" value="1"/>
</dbReference>
<feature type="binding site" evidence="3">
    <location>
        <begin position="12"/>
        <end position="17"/>
    </location>
    <ligand>
        <name>NAD(+)</name>
        <dbReference type="ChEBI" id="CHEBI:57540"/>
    </ligand>
</feature>
<dbReference type="NCBIfam" id="NF006722">
    <property type="entry name" value="PRK09260.1"/>
    <property type="match status" value="1"/>
</dbReference>
<reference evidence="6 7" key="1">
    <citation type="submission" date="2017-06" db="EMBL/GenBank/DDBJ databases">
        <title>Azoarcus.</title>
        <authorList>
            <person name="Woo J.-H."/>
            <person name="Kim H.-S."/>
        </authorList>
    </citation>
    <scope>NUCLEOTIDE SEQUENCE [LARGE SCALE GENOMIC DNA]</scope>
    <source>
        <strain evidence="6 7">TSPY31</strain>
    </source>
</reference>
<dbReference type="PIRSF" id="PIRSF000105">
    <property type="entry name" value="HCDH"/>
    <property type="match status" value="1"/>
</dbReference>
<dbReference type="EMBL" id="CP022187">
    <property type="protein sequence ID" value="AWI77453.1"/>
    <property type="molecule type" value="Genomic_DNA"/>
</dbReference>
<evidence type="ECO:0000259" key="4">
    <source>
        <dbReference type="Pfam" id="PF00725"/>
    </source>
</evidence>
<dbReference type="EC" id="1.1.1.157" evidence="6"/>
<gene>
    <name evidence="6" type="ORF">CEW83_02635</name>
</gene>